<evidence type="ECO:0000313" key="3">
    <source>
        <dbReference type="Proteomes" id="UP000292118"/>
    </source>
</evidence>
<accession>A0A4V0YFS5</accession>
<protein>
    <submittedName>
        <fullName evidence="2">Alpha/beta fold hydrolase</fullName>
    </submittedName>
</protein>
<name>A0A4V0YFS5_9MICO</name>
<dbReference type="SUPFAM" id="SSF53474">
    <property type="entry name" value="alpha/beta-Hydrolases"/>
    <property type="match status" value="1"/>
</dbReference>
<dbReference type="PANTHER" id="PTHR43798">
    <property type="entry name" value="MONOACYLGLYCEROL LIPASE"/>
    <property type="match status" value="1"/>
</dbReference>
<organism evidence="2 3">
    <name type="scientific">Xylanimonas protaetiae</name>
    <dbReference type="NCBI Taxonomy" id="2509457"/>
    <lineage>
        <taxon>Bacteria</taxon>
        <taxon>Bacillati</taxon>
        <taxon>Actinomycetota</taxon>
        <taxon>Actinomycetes</taxon>
        <taxon>Micrococcales</taxon>
        <taxon>Promicromonosporaceae</taxon>
        <taxon>Xylanimonas</taxon>
    </lineage>
</organism>
<feature type="domain" description="AB hydrolase-1" evidence="1">
    <location>
        <begin position="20"/>
        <end position="253"/>
    </location>
</feature>
<keyword evidence="2" id="KW-0378">Hydrolase</keyword>
<dbReference type="RefSeq" id="WP_129186134.1">
    <property type="nucleotide sequence ID" value="NZ_CP035493.1"/>
</dbReference>
<proteinExistence type="predicted"/>
<gene>
    <name evidence="2" type="ORF">ET471_00625</name>
</gene>
<dbReference type="GO" id="GO:0016787">
    <property type="term" value="F:hydrolase activity"/>
    <property type="evidence" value="ECO:0007669"/>
    <property type="project" value="UniProtKB-KW"/>
</dbReference>
<dbReference type="InterPro" id="IPR050266">
    <property type="entry name" value="AB_hydrolase_sf"/>
</dbReference>
<sequence>MTPLPQLALHELHDGGGVPIVFIHAFPFDHRIWIPAAEALPANVRAVAVDLPGQGYSEFGSIPPRLDLVADAVYQTLAKAGIANAVVVGLSMGGYVALALAERHPGFVSGLGLVDTKAVADSPEARANRLRIAREMEMGQSLQPVLALPGQLLGETSLKERRHLLPTLDAWVHAQAPRGLAWALRLMAGRSDRTHVLKEFGGPVAVVVGAEDKVTPLDEAEHMLHAAADAALTVVPGVGHLSALEDPRSVAAALGLLHRRVVRSRRA</sequence>
<dbReference type="EMBL" id="CP035493">
    <property type="protein sequence ID" value="QAY68731.1"/>
    <property type="molecule type" value="Genomic_DNA"/>
</dbReference>
<dbReference type="Proteomes" id="UP000292118">
    <property type="component" value="Chromosome"/>
</dbReference>
<dbReference type="KEGG" id="xya:ET471_00625"/>
<dbReference type="InterPro" id="IPR000073">
    <property type="entry name" value="AB_hydrolase_1"/>
</dbReference>
<dbReference type="Gene3D" id="3.40.50.1820">
    <property type="entry name" value="alpha/beta hydrolase"/>
    <property type="match status" value="1"/>
</dbReference>
<reference evidence="2 3" key="1">
    <citation type="submission" date="2019-01" db="EMBL/GenBank/DDBJ databases">
        <title>Genome sequencing of strain FW10M-9.</title>
        <authorList>
            <person name="Heo J."/>
            <person name="Kim S.-J."/>
            <person name="Kim J.-S."/>
            <person name="Hong S.-B."/>
            <person name="Kwon S.-W."/>
        </authorList>
    </citation>
    <scope>NUCLEOTIDE SEQUENCE [LARGE SCALE GENOMIC DNA]</scope>
    <source>
        <strain evidence="2 3">FW10M-9</strain>
    </source>
</reference>
<dbReference type="Pfam" id="PF12697">
    <property type="entry name" value="Abhydrolase_6"/>
    <property type="match status" value="1"/>
</dbReference>
<dbReference type="InterPro" id="IPR029058">
    <property type="entry name" value="AB_hydrolase_fold"/>
</dbReference>
<dbReference type="PRINTS" id="PR00111">
    <property type="entry name" value="ABHYDROLASE"/>
</dbReference>
<keyword evidence="3" id="KW-1185">Reference proteome</keyword>
<dbReference type="OrthoDB" id="9785847at2"/>
<dbReference type="AlphaFoldDB" id="A0A4V0YFS5"/>
<evidence type="ECO:0000313" key="2">
    <source>
        <dbReference type="EMBL" id="QAY68731.1"/>
    </source>
</evidence>
<evidence type="ECO:0000259" key="1">
    <source>
        <dbReference type="Pfam" id="PF12697"/>
    </source>
</evidence>